<sequence>MNLLANILFPLLFLISLAVAEPEYVGNPIISTGQCFLFQHPNLVPTPVATKLGIQIQAMEGKCCNIDYKNKCTTAGVYMGARVQMCSSSEICVPCKVVGQAVLKVVRRCDFHVKGMTAGWEVLLREGQAPGPTGIMRIYIEKDRGEGN</sequence>
<dbReference type="EMBL" id="HF935642">
    <property type="protein sequence ID" value="CCX11738.1"/>
    <property type="molecule type" value="Genomic_DNA"/>
</dbReference>
<keyword evidence="3" id="KW-1185">Reference proteome</keyword>
<evidence type="ECO:0000256" key="1">
    <source>
        <dbReference type="SAM" id="SignalP"/>
    </source>
</evidence>
<dbReference type="AlphaFoldDB" id="U4L538"/>
<dbReference type="OrthoDB" id="10289657at2759"/>
<gene>
    <name evidence="2" type="ORF">PCON_11332</name>
</gene>
<proteinExistence type="predicted"/>
<accession>U4L538</accession>
<name>U4L538_PYROM</name>
<evidence type="ECO:0000313" key="3">
    <source>
        <dbReference type="Proteomes" id="UP000018144"/>
    </source>
</evidence>
<evidence type="ECO:0000313" key="2">
    <source>
        <dbReference type="EMBL" id="CCX11738.1"/>
    </source>
</evidence>
<reference evidence="2 3" key="1">
    <citation type="journal article" date="2013" name="PLoS Genet.">
        <title>The genome and development-dependent transcriptomes of Pyronema confluens: a window into fungal evolution.</title>
        <authorList>
            <person name="Traeger S."/>
            <person name="Altegoer F."/>
            <person name="Freitag M."/>
            <person name="Gabaldon T."/>
            <person name="Kempken F."/>
            <person name="Kumar A."/>
            <person name="Marcet-Houben M."/>
            <person name="Poggeler S."/>
            <person name="Stajich J.E."/>
            <person name="Nowrousian M."/>
        </authorList>
    </citation>
    <scope>NUCLEOTIDE SEQUENCE [LARGE SCALE GENOMIC DNA]</scope>
    <source>
        <strain evidence="3">CBS 100304</strain>
        <tissue evidence="2">Vegetative mycelium</tissue>
    </source>
</reference>
<protein>
    <submittedName>
        <fullName evidence="2">Uncharacterized protein</fullName>
    </submittedName>
</protein>
<feature type="signal peptide" evidence="1">
    <location>
        <begin position="1"/>
        <end position="20"/>
    </location>
</feature>
<dbReference type="Proteomes" id="UP000018144">
    <property type="component" value="Unassembled WGS sequence"/>
</dbReference>
<feature type="chain" id="PRO_5004651128" evidence="1">
    <location>
        <begin position="21"/>
        <end position="148"/>
    </location>
</feature>
<organism evidence="2 3">
    <name type="scientific">Pyronema omphalodes (strain CBS 100304)</name>
    <name type="common">Pyronema confluens</name>
    <dbReference type="NCBI Taxonomy" id="1076935"/>
    <lineage>
        <taxon>Eukaryota</taxon>
        <taxon>Fungi</taxon>
        <taxon>Dikarya</taxon>
        <taxon>Ascomycota</taxon>
        <taxon>Pezizomycotina</taxon>
        <taxon>Pezizomycetes</taxon>
        <taxon>Pezizales</taxon>
        <taxon>Pyronemataceae</taxon>
        <taxon>Pyronema</taxon>
    </lineage>
</organism>
<keyword evidence="1" id="KW-0732">Signal</keyword>